<dbReference type="STRING" id="6186.A0A183L5Y9"/>
<reference evidence="3" key="1">
    <citation type="submission" date="2016-06" db="UniProtKB">
        <authorList>
            <consortium name="WormBaseParasite"/>
        </authorList>
    </citation>
    <scope>IDENTIFICATION</scope>
</reference>
<sequence>VASHCLNDLNLVHFHKSSVNPITAHHREYIPGFANLVSDEHQTTNNVSNNNSHQCFNEDWYLLDPRWLSARSQRTSDNPLCDLSSLFPKIIRLTLSPTQLTGSMLLRLLYQTSLHQLSLIQVGYH</sequence>
<dbReference type="AlphaFoldDB" id="A0A183L5Y9"/>
<protein>
    <submittedName>
        <fullName evidence="3">F-box/LRR-repeat protein</fullName>
    </submittedName>
</protein>
<organism evidence="3">
    <name type="scientific">Schistosoma curassoni</name>
    <dbReference type="NCBI Taxonomy" id="6186"/>
    <lineage>
        <taxon>Eukaryota</taxon>
        <taxon>Metazoa</taxon>
        <taxon>Spiralia</taxon>
        <taxon>Lophotrochozoa</taxon>
        <taxon>Platyhelminthes</taxon>
        <taxon>Trematoda</taxon>
        <taxon>Digenea</taxon>
        <taxon>Strigeidida</taxon>
        <taxon>Schistosomatoidea</taxon>
        <taxon>Schistosomatidae</taxon>
        <taxon>Schistosoma</taxon>
    </lineage>
</organism>
<evidence type="ECO:0000313" key="3">
    <source>
        <dbReference type="WBParaSite" id="SCUD_0002276001-mRNA-1"/>
    </source>
</evidence>
<dbReference type="EMBL" id="UZAK01050599">
    <property type="protein sequence ID" value="VDP80091.1"/>
    <property type="molecule type" value="Genomic_DNA"/>
</dbReference>
<proteinExistence type="predicted"/>
<reference evidence="1 2" key="2">
    <citation type="submission" date="2018-11" db="EMBL/GenBank/DDBJ databases">
        <authorList>
            <consortium name="Pathogen Informatics"/>
        </authorList>
    </citation>
    <scope>NUCLEOTIDE SEQUENCE [LARGE SCALE GENOMIC DNA]</scope>
    <source>
        <strain evidence="1">Dakar</strain>
        <strain evidence="2">Dakar, Senegal</strain>
    </source>
</reference>
<keyword evidence="2" id="KW-1185">Reference proteome</keyword>
<dbReference type="Proteomes" id="UP000279833">
    <property type="component" value="Unassembled WGS sequence"/>
</dbReference>
<accession>A0A183L5Y9</accession>
<gene>
    <name evidence="1" type="ORF">SCUD_LOCUS22758</name>
</gene>
<evidence type="ECO:0000313" key="1">
    <source>
        <dbReference type="EMBL" id="VDP80091.1"/>
    </source>
</evidence>
<evidence type="ECO:0000313" key="2">
    <source>
        <dbReference type="Proteomes" id="UP000279833"/>
    </source>
</evidence>
<dbReference type="WBParaSite" id="SCUD_0002276001-mRNA-1">
    <property type="protein sequence ID" value="SCUD_0002276001-mRNA-1"/>
    <property type="gene ID" value="SCUD_0002276001"/>
</dbReference>
<name>A0A183L5Y9_9TREM</name>